<dbReference type="PANTHER" id="PTHR18914">
    <property type="entry name" value="ALPHA CATENIN"/>
    <property type="match status" value="1"/>
</dbReference>
<comment type="subcellular location">
    <subcellularLocation>
        <location evidence="1">Cytoplasm</location>
    </subcellularLocation>
</comment>
<dbReference type="PANTHER" id="PTHR18914:SF33">
    <property type="entry name" value="RE47911P-RELATED"/>
    <property type="match status" value="1"/>
</dbReference>
<evidence type="ECO:0000313" key="4">
    <source>
        <dbReference type="Proteomes" id="UP001159042"/>
    </source>
</evidence>
<dbReference type="GO" id="GO:0098609">
    <property type="term" value="P:cell-cell adhesion"/>
    <property type="evidence" value="ECO:0007669"/>
    <property type="project" value="TreeGrafter"/>
</dbReference>
<evidence type="ECO:0000256" key="2">
    <source>
        <dbReference type="ARBA" id="ARBA00022490"/>
    </source>
</evidence>
<dbReference type="GO" id="GO:0051015">
    <property type="term" value="F:actin filament binding"/>
    <property type="evidence" value="ECO:0007669"/>
    <property type="project" value="TreeGrafter"/>
</dbReference>
<gene>
    <name evidence="3" type="ORF">NQ315_010464</name>
</gene>
<dbReference type="GO" id="GO:0005737">
    <property type="term" value="C:cytoplasm"/>
    <property type="evidence" value="ECO:0007669"/>
    <property type="project" value="UniProtKB-SubCell"/>
</dbReference>
<evidence type="ECO:0000256" key="1">
    <source>
        <dbReference type="ARBA" id="ARBA00004496"/>
    </source>
</evidence>
<dbReference type="Gene3D" id="1.20.120.810">
    <property type="entry name" value="Vinculin, Vh2 four-helix bundle"/>
    <property type="match status" value="1"/>
</dbReference>
<keyword evidence="4" id="KW-1185">Reference proteome</keyword>
<dbReference type="GO" id="GO:0005912">
    <property type="term" value="C:adherens junction"/>
    <property type="evidence" value="ECO:0007669"/>
    <property type="project" value="TreeGrafter"/>
</dbReference>
<comment type="caution">
    <text evidence="3">The sequence shown here is derived from an EMBL/GenBank/DDBJ whole genome shotgun (WGS) entry which is preliminary data.</text>
</comment>
<keyword evidence="2" id="KW-0963">Cytoplasm</keyword>
<accession>A0AAV8W560</accession>
<name>A0AAV8W560_9CUCU</name>
<dbReference type="GO" id="GO:0016342">
    <property type="term" value="C:catenin complex"/>
    <property type="evidence" value="ECO:0007669"/>
    <property type="project" value="TreeGrafter"/>
</dbReference>
<dbReference type="GO" id="GO:0007349">
    <property type="term" value="P:cellularization"/>
    <property type="evidence" value="ECO:0007669"/>
    <property type="project" value="InterPro"/>
</dbReference>
<evidence type="ECO:0008006" key="5">
    <source>
        <dbReference type="Google" id="ProtNLM"/>
    </source>
</evidence>
<organism evidence="3 4">
    <name type="scientific">Exocentrus adspersus</name>
    <dbReference type="NCBI Taxonomy" id="1586481"/>
    <lineage>
        <taxon>Eukaryota</taxon>
        <taxon>Metazoa</taxon>
        <taxon>Ecdysozoa</taxon>
        <taxon>Arthropoda</taxon>
        <taxon>Hexapoda</taxon>
        <taxon>Insecta</taxon>
        <taxon>Pterygota</taxon>
        <taxon>Neoptera</taxon>
        <taxon>Endopterygota</taxon>
        <taxon>Coleoptera</taxon>
        <taxon>Polyphaga</taxon>
        <taxon>Cucujiformia</taxon>
        <taxon>Chrysomeloidea</taxon>
        <taxon>Cerambycidae</taxon>
        <taxon>Lamiinae</taxon>
        <taxon>Acanthocinini</taxon>
        <taxon>Exocentrus</taxon>
    </lineage>
</organism>
<sequence length="601" mass="68308">MILKSTNNIKSHISACNNYLKSLTTLISGNEMVVLWFQGLCKNLTNIILEIGRFNRDLEGKLEKGHRDNLLLYLSQLLTSLSLLINVFIKESEAQQVLSEARLSAKKQIAWCLDGIQEILSSSKDISDPSGSFIKWMDSALEKIAEIDLDKGKDAVTTIFNDAKELFEEVLCHAMSIAQVALEEDCKIIRGSSQTVLDSLDMLTKEMDKKILNPPMINLFVDSCTDKLCALERRVNTAVLKLCLKVFSEYTAALEEIHEFCFNDENTGKTEELDSLVVDFDLHVDRIMQIGLFAVSCSTSSKRAIKIRSCLASLEALECELVPAFTSVILDKSVPNVSLALLLKNHWLQQANILRRDIFLIVDPFAFCQVIFEENKQIVDDIADIIKSENLTLHEKLVEPLINQSFVLQEFVSIILKEDTEMKNIECLTEKLSDFKNVLHEVKYATNIFLSDEKSRCNYYKLLKRCKILLATTKQVWHCFLDENFESKSKTSLDLQEETSHLTGQTITGNQFLDHIIKRGKQILKDRSILYKSSMKNNTFSLLNSKGNHPLKRPNKSVPLSKLVHIRKLSFMNSVEKTDAAELQMTDILNELDNLTDTFTK</sequence>
<dbReference type="Proteomes" id="UP001159042">
    <property type="component" value="Unassembled WGS sequence"/>
</dbReference>
<dbReference type="EMBL" id="JANEYG010000009">
    <property type="protein sequence ID" value="KAJ8921559.1"/>
    <property type="molecule type" value="Genomic_DNA"/>
</dbReference>
<protein>
    <recommendedName>
        <fullName evidence="5">Serendipity locus protein alpha</fullName>
    </recommendedName>
</protein>
<dbReference type="GO" id="GO:0008013">
    <property type="term" value="F:beta-catenin binding"/>
    <property type="evidence" value="ECO:0007669"/>
    <property type="project" value="TreeGrafter"/>
</dbReference>
<reference evidence="3 4" key="1">
    <citation type="journal article" date="2023" name="Insect Mol. Biol.">
        <title>Genome sequencing provides insights into the evolution of gene families encoding plant cell wall-degrading enzymes in longhorned beetles.</title>
        <authorList>
            <person name="Shin N.R."/>
            <person name="Okamura Y."/>
            <person name="Kirsch R."/>
            <person name="Pauchet Y."/>
        </authorList>
    </citation>
    <scope>NUCLEOTIDE SEQUENCE [LARGE SCALE GENOMIC DNA]</scope>
    <source>
        <strain evidence="3">EAD_L_NR</strain>
    </source>
</reference>
<proteinExistence type="predicted"/>
<dbReference type="Pfam" id="PF05482">
    <property type="entry name" value="Serendipity_A"/>
    <property type="match status" value="1"/>
</dbReference>
<evidence type="ECO:0000313" key="3">
    <source>
        <dbReference type="EMBL" id="KAJ8921559.1"/>
    </source>
</evidence>
<dbReference type="GO" id="GO:0016477">
    <property type="term" value="P:cell migration"/>
    <property type="evidence" value="ECO:0007669"/>
    <property type="project" value="TreeGrafter"/>
</dbReference>
<dbReference type="AlphaFoldDB" id="A0AAV8W560"/>
<dbReference type="InterPro" id="IPR008837">
    <property type="entry name" value="Serendipity_A"/>
</dbReference>